<evidence type="ECO:0000256" key="1">
    <source>
        <dbReference type="SAM" id="MobiDB-lite"/>
    </source>
</evidence>
<accession>A0ABP9KYQ2</accession>
<feature type="transmembrane region" description="Helical" evidence="2">
    <location>
        <begin position="250"/>
        <end position="269"/>
    </location>
</feature>
<feature type="compositionally biased region" description="Low complexity" evidence="1">
    <location>
        <begin position="272"/>
        <end position="283"/>
    </location>
</feature>
<feature type="transmembrane region" description="Helical" evidence="2">
    <location>
        <begin position="147"/>
        <end position="176"/>
    </location>
</feature>
<protein>
    <recommendedName>
        <fullName evidence="5">DUF4129 domain-containing protein</fullName>
    </recommendedName>
</protein>
<feature type="compositionally biased region" description="Acidic residues" evidence="1">
    <location>
        <begin position="289"/>
        <end position="298"/>
    </location>
</feature>
<feature type="compositionally biased region" description="Low complexity" evidence="1">
    <location>
        <begin position="336"/>
        <end position="353"/>
    </location>
</feature>
<keyword evidence="4" id="KW-1185">Reference proteome</keyword>
<sequence length="579" mass="64566">MKIEALTVALRPRSAWEAVELGTALTRRHAAAIWKPWLLLSLPMFALVNLLAWSFDVLWLAGLVVWWLKPLFDRIPLFVLSRAVFGEVPTTRQTLHAQLRWGLRWMPAYLTWRRLSPVRSLYLPVDLLEGAQGAQARQRRRALGSPVHGVGTLLTLVCVHFELALYLGFAGIAVMFVPNEYLEQFGNRVWKLLQEAPVWITLLSNLLAWMAWALISPFYVGAGFGLYLNRRTEIEAWDIELALRRMRTRLLQAAAPLVLLLAIALALPARAQEPPQPAQGAEQSGTAADEAEDEDEEDDIPAATLHDIFGTVEDDSGLRDGIDAQKTQPAEPPVETTATAGTAGNASTGTRTARNGTGLADDRGLRNAVKRAYADPTVTPKRKIVTWKARAEEPKKPPQKPKVPPLAGLGAFIALVSEYGLWAVVGVIVLILLLTSPRWLRWFRRGLTRAPRESDEVRRSDADEPQAPLPDDVPTAIRRLWREGRQREALALMYRASVESMATRTQAVLVPGATEAEVLRVSRRLPLAEERDAFARAVRAWQYAAYAQRFPGAEDFERLLHELAERFAWSTAMPRGATP</sequence>
<evidence type="ECO:0000313" key="4">
    <source>
        <dbReference type="Proteomes" id="UP001501083"/>
    </source>
</evidence>
<keyword evidence="2" id="KW-0472">Membrane</keyword>
<keyword evidence="2" id="KW-1133">Transmembrane helix</keyword>
<proteinExistence type="predicted"/>
<dbReference type="RefSeq" id="WP_158983093.1">
    <property type="nucleotide sequence ID" value="NZ_BAABKY010000001.1"/>
</dbReference>
<organism evidence="3 4">
    <name type="scientific">Lysobacter panacisoli</name>
    <dbReference type="NCBI Taxonomy" id="1255263"/>
    <lineage>
        <taxon>Bacteria</taxon>
        <taxon>Pseudomonadati</taxon>
        <taxon>Pseudomonadota</taxon>
        <taxon>Gammaproteobacteria</taxon>
        <taxon>Lysobacterales</taxon>
        <taxon>Lysobacteraceae</taxon>
        <taxon>Lysobacter</taxon>
    </lineage>
</organism>
<evidence type="ECO:0000313" key="3">
    <source>
        <dbReference type="EMBL" id="GAA5068094.1"/>
    </source>
</evidence>
<feature type="transmembrane region" description="Helical" evidence="2">
    <location>
        <begin position="406"/>
        <end position="435"/>
    </location>
</feature>
<feature type="transmembrane region" description="Helical" evidence="2">
    <location>
        <begin position="44"/>
        <end position="68"/>
    </location>
</feature>
<feature type="transmembrane region" description="Helical" evidence="2">
    <location>
        <begin position="196"/>
        <end position="229"/>
    </location>
</feature>
<dbReference type="Proteomes" id="UP001501083">
    <property type="component" value="Unassembled WGS sequence"/>
</dbReference>
<feature type="region of interest" description="Disordered" evidence="1">
    <location>
        <begin position="314"/>
        <end position="364"/>
    </location>
</feature>
<name>A0ABP9KYQ2_9GAMM</name>
<comment type="caution">
    <text evidence="3">The sequence shown here is derived from an EMBL/GenBank/DDBJ whole genome shotgun (WGS) entry which is preliminary data.</text>
</comment>
<evidence type="ECO:0000256" key="2">
    <source>
        <dbReference type="SAM" id="Phobius"/>
    </source>
</evidence>
<keyword evidence="2" id="KW-0812">Transmembrane</keyword>
<feature type="region of interest" description="Disordered" evidence="1">
    <location>
        <begin position="272"/>
        <end position="298"/>
    </location>
</feature>
<evidence type="ECO:0008006" key="5">
    <source>
        <dbReference type="Google" id="ProtNLM"/>
    </source>
</evidence>
<reference evidence="4" key="1">
    <citation type="journal article" date="2019" name="Int. J. Syst. Evol. Microbiol.">
        <title>The Global Catalogue of Microorganisms (GCM) 10K type strain sequencing project: providing services to taxonomists for standard genome sequencing and annotation.</title>
        <authorList>
            <consortium name="The Broad Institute Genomics Platform"/>
            <consortium name="The Broad Institute Genome Sequencing Center for Infectious Disease"/>
            <person name="Wu L."/>
            <person name="Ma J."/>
        </authorList>
    </citation>
    <scope>NUCLEOTIDE SEQUENCE [LARGE SCALE GENOMIC DNA]</scope>
    <source>
        <strain evidence="4">JCM 19212</strain>
    </source>
</reference>
<gene>
    <name evidence="3" type="ORF">GCM10025759_03530</name>
</gene>
<dbReference type="EMBL" id="BAABKY010000001">
    <property type="protein sequence ID" value="GAA5068094.1"/>
    <property type="molecule type" value="Genomic_DNA"/>
</dbReference>